<name>A0A3M7KTG0_AUXPR</name>
<evidence type="ECO:0000256" key="16">
    <source>
        <dbReference type="ARBA" id="ARBA00023775"/>
    </source>
</evidence>
<keyword evidence="2" id="KW-0813">Transport</keyword>
<keyword evidence="6" id="KW-0479">Metal-binding</keyword>
<dbReference type="GO" id="GO:0046872">
    <property type="term" value="F:metal ion binding"/>
    <property type="evidence" value="ECO:0007669"/>
    <property type="project" value="UniProtKB-KW"/>
</dbReference>
<organism evidence="19 20">
    <name type="scientific">Auxenochlorella protothecoides</name>
    <name type="common">Green microalga</name>
    <name type="synonym">Chlorella protothecoides</name>
    <dbReference type="NCBI Taxonomy" id="3075"/>
    <lineage>
        <taxon>Eukaryota</taxon>
        <taxon>Viridiplantae</taxon>
        <taxon>Chlorophyta</taxon>
        <taxon>core chlorophytes</taxon>
        <taxon>Trebouxiophyceae</taxon>
        <taxon>Chlorellales</taxon>
        <taxon>Chlorellaceae</taxon>
        <taxon>Auxenochlorella</taxon>
    </lineage>
</organism>
<dbReference type="GO" id="GO:0005525">
    <property type="term" value="F:GTP binding"/>
    <property type="evidence" value="ECO:0007669"/>
    <property type="project" value="UniProtKB-KW"/>
</dbReference>
<evidence type="ECO:0000256" key="1">
    <source>
        <dbReference type="ARBA" id="ARBA00001946"/>
    </source>
</evidence>
<comment type="similarity">
    <text evidence="16">Belongs to the TRAFAC class TrmE-Era-EngA-EngB-Septin-like GTPase superfamily. AIG1/Toc34/Toc159-like paraseptin GTPase family. TOC159 subfamily.</text>
</comment>
<evidence type="ECO:0000256" key="5">
    <source>
        <dbReference type="ARBA" id="ARBA00022692"/>
    </source>
</evidence>
<dbReference type="PANTHER" id="PTHR10903:SF135">
    <property type="entry name" value="TRANSLOCASE OF CHLOROPLAST 120, CHLOROPLASTIC-RELATED"/>
    <property type="match status" value="1"/>
</dbReference>
<keyword evidence="3" id="KW-0150">Chloroplast</keyword>
<comment type="caution">
    <text evidence="19">The sequence shown here is derived from an EMBL/GenBank/DDBJ whole genome shotgun (WGS) entry which is preliminary data.</text>
</comment>
<feature type="region of interest" description="Disordered" evidence="17">
    <location>
        <begin position="115"/>
        <end position="223"/>
    </location>
</feature>
<dbReference type="SUPFAM" id="SSF52540">
    <property type="entry name" value="P-loop containing nucleoside triphosphate hydrolases"/>
    <property type="match status" value="1"/>
</dbReference>
<evidence type="ECO:0000256" key="17">
    <source>
        <dbReference type="SAM" id="MobiDB-lite"/>
    </source>
</evidence>
<dbReference type="Gene3D" id="3.40.50.300">
    <property type="entry name" value="P-loop containing nucleotide triphosphate hydrolases"/>
    <property type="match status" value="1"/>
</dbReference>
<evidence type="ECO:0000256" key="6">
    <source>
        <dbReference type="ARBA" id="ARBA00022723"/>
    </source>
</evidence>
<dbReference type="GO" id="GO:0015031">
    <property type="term" value="P:protein transport"/>
    <property type="evidence" value="ECO:0007669"/>
    <property type="project" value="UniProtKB-KW"/>
</dbReference>
<feature type="compositionally biased region" description="Low complexity" evidence="17">
    <location>
        <begin position="471"/>
        <end position="487"/>
    </location>
</feature>
<reference evidence="20" key="1">
    <citation type="journal article" date="2018" name="Algal Res.">
        <title>Characterization of plant carbon substrate utilization by Auxenochlorella protothecoides.</title>
        <authorList>
            <person name="Vogler B.W."/>
            <person name="Starkenburg S.R."/>
            <person name="Sudasinghe N."/>
            <person name="Schambach J.Y."/>
            <person name="Rollin J.A."/>
            <person name="Pattathil S."/>
            <person name="Barry A.N."/>
        </authorList>
    </citation>
    <scope>NUCLEOTIDE SEQUENCE [LARGE SCALE GENOMIC DNA]</scope>
    <source>
        <strain evidence="20">UTEX 25</strain>
    </source>
</reference>
<evidence type="ECO:0000256" key="9">
    <source>
        <dbReference type="ARBA" id="ARBA00022805"/>
    </source>
</evidence>
<evidence type="ECO:0000256" key="3">
    <source>
        <dbReference type="ARBA" id="ARBA00022528"/>
    </source>
</evidence>
<evidence type="ECO:0000256" key="14">
    <source>
        <dbReference type="ARBA" id="ARBA00023136"/>
    </source>
</evidence>
<dbReference type="InterPro" id="IPR006703">
    <property type="entry name" value="G_AIG1"/>
</dbReference>
<dbReference type="AlphaFoldDB" id="A0A3M7KTG0"/>
<accession>A0A3M7KTG0</accession>
<evidence type="ECO:0000259" key="18">
    <source>
        <dbReference type="PROSITE" id="PS51720"/>
    </source>
</evidence>
<dbReference type="Pfam" id="PF11886">
    <property type="entry name" value="TOC159_MAD"/>
    <property type="match status" value="1"/>
</dbReference>
<evidence type="ECO:0000313" key="20">
    <source>
        <dbReference type="Proteomes" id="UP000279271"/>
    </source>
</evidence>
<evidence type="ECO:0000256" key="15">
    <source>
        <dbReference type="ARBA" id="ARBA00023766"/>
    </source>
</evidence>
<dbReference type="InterPro" id="IPR027417">
    <property type="entry name" value="P-loop_NTPase"/>
</dbReference>
<comment type="subcellular location">
    <subcellularLocation>
        <location evidence="15">Plastid</location>
        <location evidence="15">Chloroplast outer membrane</location>
        <topology evidence="15">Single-pass membrane protein</topology>
    </subcellularLocation>
</comment>
<evidence type="ECO:0000256" key="11">
    <source>
        <dbReference type="ARBA" id="ARBA00022927"/>
    </source>
</evidence>
<sequence>DEEVYLSDPPSDLDTDAKTEDDYEYHPANQDSFVNSPAVSVKVTPRGGFGEGVSVLIEGGVIPLMMFSAGVTAPSTNGHSPRSVHSAPPHDHERESGASSSCPIDVAAILERATRSESGVEGSAGDKHLPQVPRPSLQPRTPVRTRAEPIAPPPADSEAGEPQSAPRGLPSLPGRPLPKQAPKGLPSALPARPSGTVPARPAGLGLGLPAQHRPAPREESTPGFQAALREAEEAEAAGEPLDFGAVVLVIGLRGTGKSATIDSLLGRSGDGGAGAGGAAASGGGYVPTRRVSLERGEVAGLRLTFIDTPGLEASAGAASRNAATLRAIRRAFDAHKPHAVLYVDRLDASRRDASELHALHAVSDTLGADAWFSTLLCVTHALAPPPDGASGQPLGQDAYLQNRQQQLVQVMRAVAGDSRMMNPVALVENSPACARGAGGEPVLPNGVAWRRHLLMLCATTRVLNEASTLLKPGRGAKSPPGGARAPPGFGGGSMKVPPMAWLLAKLVEFRAPRKFPEDERELMRDDEIAGLPPAQREFQLRRRRVYLRQRADEARGEENAVPILAPEPALGPSFDPEVNNHRYRVLESPKALLTRPVIGEGGVDHEDGIDSVQVEKSAILRKRTQFLGGVPTLSWVQVQKDKNSLTFQGESDAALYHSTYWVSYASVNAQSLQRDVLYTGRLESRVRSKGKRQKFTVGLLASKLGEDFTLPPIKGGNGAYGLKLDERLRITDSIKLRAAVGRLLTKMGTHYEPGTAVAADLKLRNPADDSARLLLGGSAQWQGRDKRAAKQSLVMGGNIAGEVRLPKMDGTGMKSDTQVSANAQYTTRGQGTLALRINSHDVPQLAAIMLVPVLRAAWDKCFAREVEAF</sequence>
<dbReference type="InterPro" id="IPR024283">
    <property type="entry name" value="TOC159_MAD"/>
</dbReference>
<evidence type="ECO:0000256" key="13">
    <source>
        <dbReference type="ARBA" id="ARBA00023134"/>
    </source>
</evidence>
<feature type="region of interest" description="Disordered" evidence="17">
    <location>
        <begin position="1"/>
        <end position="32"/>
    </location>
</feature>
<feature type="compositionally biased region" description="Acidic residues" evidence="17">
    <location>
        <begin position="1"/>
        <end position="14"/>
    </location>
</feature>
<dbReference type="InterPro" id="IPR045058">
    <property type="entry name" value="GIMA/IAN/Toc"/>
</dbReference>
<feature type="compositionally biased region" description="Low complexity" evidence="17">
    <location>
        <begin position="166"/>
        <end position="178"/>
    </location>
</feature>
<dbReference type="PANTHER" id="PTHR10903">
    <property type="entry name" value="GTPASE, IMAP FAMILY MEMBER-RELATED"/>
    <property type="match status" value="1"/>
</dbReference>
<keyword evidence="12" id="KW-1133">Transmembrane helix</keyword>
<keyword evidence="9" id="KW-1002">Plastid outer membrane</keyword>
<dbReference type="Proteomes" id="UP000279271">
    <property type="component" value="Unassembled WGS sequence"/>
</dbReference>
<keyword evidence="8" id="KW-0378">Hydrolase</keyword>
<keyword evidence="14" id="KW-0472">Membrane</keyword>
<dbReference type="GO" id="GO:0009707">
    <property type="term" value="C:chloroplast outer membrane"/>
    <property type="evidence" value="ECO:0007669"/>
    <property type="project" value="UniProtKB-SubCell"/>
</dbReference>
<dbReference type="Pfam" id="PF04548">
    <property type="entry name" value="AIG1"/>
    <property type="match status" value="1"/>
</dbReference>
<feature type="region of interest" description="Disordered" evidence="17">
    <location>
        <begin position="73"/>
        <end position="102"/>
    </location>
</feature>
<evidence type="ECO:0000256" key="7">
    <source>
        <dbReference type="ARBA" id="ARBA00022741"/>
    </source>
</evidence>
<feature type="non-terminal residue" evidence="19">
    <location>
        <position position="1"/>
    </location>
</feature>
<feature type="region of interest" description="Disordered" evidence="17">
    <location>
        <begin position="470"/>
        <end position="491"/>
    </location>
</feature>
<keyword evidence="5" id="KW-0812">Transmembrane</keyword>
<dbReference type="GO" id="GO:0016787">
    <property type="term" value="F:hydrolase activity"/>
    <property type="evidence" value="ECO:0007669"/>
    <property type="project" value="UniProtKB-KW"/>
</dbReference>
<evidence type="ECO:0000256" key="8">
    <source>
        <dbReference type="ARBA" id="ARBA00022801"/>
    </source>
</evidence>
<keyword evidence="4" id="KW-0934">Plastid</keyword>
<protein>
    <recommendedName>
        <fullName evidence="18">AIG1-type G domain-containing protein</fullName>
    </recommendedName>
</protein>
<evidence type="ECO:0000256" key="2">
    <source>
        <dbReference type="ARBA" id="ARBA00022448"/>
    </source>
</evidence>
<dbReference type="EMBL" id="QOKY01000196">
    <property type="protein sequence ID" value="RMZ53637.1"/>
    <property type="molecule type" value="Genomic_DNA"/>
</dbReference>
<keyword evidence="11" id="KW-0653">Protein transport</keyword>
<keyword evidence="7" id="KW-0547">Nucleotide-binding</keyword>
<keyword evidence="10" id="KW-0460">Magnesium</keyword>
<feature type="domain" description="AIG1-type G" evidence="18">
    <location>
        <begin position="242"/>
        <end position="480"/>
    </location>
</feature>
<evidence type="ECO:0000256" key="12">
    <source>
        <dbReference type="ARBA" id="ARBA00022989"/>
    </source>
</evidence>
<comment type="cofactor">
    <cofactor evidence="1">
        <name>Mg(2+)</name>
        <dbReference type="ChEBI" id="CHEBI:18420"/>
    </cofactor>
</comment>
<evidence type="ECO:0000313" key="19">
    <source>
        <dbReference type="EMBL" id="RMZ53637.1"/>
    </source>
</evidence>
<evidence type="ECO:0000256" key="10">
    <source>
        <dbReference type="ARBA" id="ARBA00022842"/>
    </source>
</evidence>
<gene>
    <name evidence="19" type="ORF">APUTEX25_003171</name>
</gene>
<proteinExistence type="inferred from homology"/>
<evidence type="ECO:0000256" key="4">
    <source>
        <dbReference type="ARBA" id="ARBA00022640"/>
    </source>
</evidence>
<keyword evidence="13" id="KW-0342">GTP-binding</keyword>
<dbReference type="PROSITE" id="PS51720">
    <property type="entry name" value="G_AIG1"/>
    <property type="match status" value="1"/>
</dbReference>